<keyword evidence="2" id="KW-1185">Reference proteome</keyword>
<gene>
    <name evidence="1" type="ordered locus">Ocepr_2146</name>
</gene>
<dbReference type="Proteomes" id="UP000008722">
    <property type="component" value="Chromosome"/>
</dbReference>
<dbReference type="HOGENOM" id="CLU_1546064_0_0_0"/>
<dbReference type="AlphaFoldDB" id="E4U5C2"/>
<sequence length="173" mass="18012" precursor="true">MLQKTKYVFLGIFIAALGLWGLAVTIPNSFSSGEVVSAAKMNQNFQALKDAVDALEAKLAAVPPGQLTLPSQQGKLAYAWIYSDGTADSDYQFNSAGGAITGTKLATGQYEVTIPNIALNPGGNVQVTGYGSLPLFCNVGSWGTIGSDTKVKVYCFNTGGTAADSSFSLLAVR</sequence>
<dbReference type="RefSeq" id="WP_013458766.1">
    <property type="nucleotide sequence ID" value="NC_014761.1"/>
</dbReference>
<evidence type="ECO:0000313" key="1">
    <source>
        <dbReference type="EMBL" id="ADR37596.1"/>
    </source>
</evidence>
<dbReference type="OrthoDB" id="25829at2"/>
<proteinExistence type="predicted"/>
<reference evidence="1 2" key="2">
    <citation type="journal article" date="2011" name="Stand. Genomic Sci.">
        <title>Complete genome sequence of Oceanithermus profundus type strain (506).</title>
        <authorList>
            <person name="Pati A."/>
            <person name="Zhang X."/>
            <person name="Lapidus A."/>
            <person name="Nolan M."/>
            <person name="Lucas S."/>
            <person name="Del Rio T.G."/>
            <person name="Tice H."/>
            <person name="Cheng J.F."/>
            <person name="Tapia R."/>
            <person name="Han C."/>
            <person name="Goodwin L."/>
            <person name="Pitluck S."/>
            <person name="Liolios K."/>
            <person name="Pagani I."/>
            <person name="Ivanova N."/>
            <person name="Mavromatis K."/>
            <person name="Chen A."/>
            <person name="Palaniappan K."/>
            <person name="Hauser L."/>
            <person name="Jeffries C.D."/>
            <person name="Brambilla E.M."/>
            <person name="Rohl A."/>
            <person name="Mwirichia R."/>
            <person name="Rohde M."/>
            <person name="Tindall B.J."/>
            <person name="Sikorski J."/>
            <person name="Wirth R."/>
            <person name="Goker M."/>
            <person name="Woyke T."/>
            <person name="Detter J.C."/>
            <person name="Bristow J."/>
            <person name="Eisen J.A."/>
            <person name="Markowitz V."/>
            <person name="Hugenholtz P."/>
            <person name="Kyrpides N.C."/>
            <person name="Klenk H.P."/>
            <person name="Land M."/>
        </authorList>
    </citation>
    <scope>NUCLEOTIDE SEQUENCE [LARGE SCALE GENOMIC DNA]</scope>
    <source>
        <strain evidence="2">DSM 14977 / NBRC 100410 / VKM B-2274 / 506</strain>
    </source>
</reference>
<dbReference type="eggNOG" id="ENOG5030JU0">
    <property type="taxonomic scope" value="Bacteria"/>
</dbReference>
<evidence type="ECO:0000313" key="2">
    <source>
        <dbReference type="Proteomes" id="UP000008722"/>
    </source>
</evidence>
<reference evidence="2" key="1">
    <citation type="submission" date="2010-11" db="EMBL/GenBank/DDBJ databases">
        <title>The complete sequence of chromosome of Oceanithermus profundus DSM 14977.</title>
        <authorList>
            <consortium name="US DOE Joint Genome Institute (JGI-PGF)"/>
            <person name="Lucas S."/>
            <person name="Copeland A."/>
            <person name="Lapidus A."/>
            <person name="Bruce D."/>
            <person name="Goodwin L."/>
            <person name="Pitluck S."/>
            <person name="Kyrpides N."/>
            <person name="Mavromatis K."/>
            <person name="Pagani I."/>
            <person name="Ivanova N."/>
            <person name="Zhang X."/>
            <person name="Brettin T."/>
            <person name="Detter J.C."/>
            <person name="Tapia R."/>
            <person name="Han C."/>
            <person name="Land M."/>
            <person name="Hauser L."/>
            <person name="Markowitz V."/>
            <person name="Cheng J.-F."/>
            <person name="Hugenholtz P."/>
            <person name="Woyke T."/>
            <person name="Wu D."/>
            <person name="Tindall B."/>
            <person name="Faehnrich R."/>
            <person name="Brambilla E."/>
            <person name="Klenk H.-P."/>
            <person name="Eisen J.A."/>
        </authorList>
    </citation>
    <scope>NUCLEOTIDE SEQUENCE [LARGE SCALE GENOMIC DNA]</scope>
    <source>
        <strain evidence="2">DSM 14977 / NBRC 100410 / VKM B-2274 / 506</strain>
    </source>
</reference>
<dbReference type="STRING" id="670487.Ocepr_2146"/>
<organism evidence="1 2">
    <name type="scientific">Oceanithermus profundus (strain DSM 14977 / NBRC 100410 / VKM B-2274 / 506)</name>
    <dbReference type="NCBI Taxonomy" id="670487"/>
    <lineage>
        <taxon>Bacteria</taxon>
        <taxon>Thermotogati</taxon>
        <taxon>Deinococcota</taxon>
        <taxon>Deinococci</taxon>
        <taxon>Thermales</taxon>
        <taxon>Thermaceae</taxon>
        <taxon>Oceanithermus</taxon>
    </lineage>
</organism>
<dbReference type="KEGG" id="opr:Ocepr_2146"/>
<protein>
    <submittedName>
        <fullName evidence="1">Uncharacterized protein</fullName>
    </submittedName>
</protein>
<name>E4U5C2_OCEP5</name>
<dbReference type="EMBL" id="CP002361">
    <property type="protein sequence ID" value="ADR37596.1"/>
    <property type="molecule type" value="Genomic_DNA"/>
</dbReference>
<accession>E4U5C2</accession>